<feature type="domain" description="Magnesium chelatase ChlI-like catalytic" evidence="2">
    <location>
        <begin position="31"/>
        <end position="60"/>
    </location>
</feature>
<proteinExistence type="predicted"/>
<name>A0A4D8QPW0_AZOBR</name>
<dbReference type="EMBL" id="CP032339">
    <property type="protein sequence ID" value="QCO08909.1"/>
    <property type="molecule type" value="Genomic_DNA"/>
</dbReference>
<accession>A0A4D8QPW0</accession>
<dbReference type="Proteomes" id="UP000298774">
    <property type="component" value="Chromosome"/>
</dbReference>
<feature type="region of interest" description="Disordered" evidence="1">
    <location>
        <begin position="1"/>
        <end position="22"/>
    </location>
</feature>
<evidence type="ECO:0000313" key="3">
    <source>
        <dbReference type="EMBL" id="QCO08909.1"/>
    </source>
</evidence>
<dbReference type="GO" id="GO:0005524">
    <property type="term" value="F:ATP binding"/>
    <property type="evidence" value="ECO:0007669"/>
    <property type="project" value="InterPro"/>
</dbReference>
<dbReference type="AlphaFoldDB" id="A0A4D8QPW0"/>
<organism evidence="3 4">
    <name type="scientific">Azospirillum brasilense</name>
    <dbReference type="NCBI Taxonomy" id="192"/>
    <lineage>
        <taxon>Bacteria</taxon>
        <taxon>Pseudomonadati</taxon>
        <taxon>Pseudomonadota</taxon>
        <taxon>Alphaproteobacteria</taxon>
        <taxon>Rhodospirillales</taxon>
        <taxon>Azospirillaceae</taxon>
        <taxon>Azospirillum</taxon>
    </lineage>
</organism>
<dbReference type="Pfam" id="PF01078">
    <property type="entry name" value="Mg_chelatase"/>
    <property type="match status" value="1"/>
</dbReference>
<evidence type="ECO:0000313" key="4">
    <source>
        <dbReference type="Proteomes" id="UP000298774"/>
    </source>
</evidence>
<evidence type="ECO:0000259" key="2">
    <source>
        <dbReference type="Pfam" id="PF01078"/>
    </source>
</evidence>
<reference evidence="3 4" key="1">
    <citation type="submission" date="2018-09" db="EMBL/GenBank/DDBJ databases">
        <title>Whole genome based analysis of evolution and adaptive divergence in Indian and Brazilian strains of Azospirillum brasilense.</title>
        <authorList>
            <person name="Singh C."/>
            <person name="Tripathi A.K."/>
        </authorList>
    </citation>
    <scope>NUCLEOTIDE SEQUENCE [LARGE SCALE GENOMIC DNA]</scope>
    <source>
        <strain evidence="3 4">MTCC4038</strain>
    </source>
</reference>
<gene>
    <name evidence="3" type="ORF">D3868_07580</name>
</gene>
<sequence length="115" mass="12285">MLGWPQVRRTSPRPSAASCPAWLNGRRGTLDVQHVPGAKSAKRALEVAATGGHRIALPGETPQDDAIARHLVAAFATGVPGANVVAPTRGRRDGGLFCMPNIDLLCRFPRRSRAR</sequence>
<protein>
    <recommendedName>
        <fullName evidence="2">Magnesium chelatase ChlI-like catalytic domain-containing protein</fullName>
    </recommendedName>
</protein>
<evidence type="ECO:0000256" key="1">
    <source>
        <dbReference type="SAM" id="MobiDB-lite"/>
    </source>
</evidence>
<dbReference type="InterPro" id="IPR000523">
    <property type="entry name" value="Mg_chelatse_chII-like_cat_dom"/>
</dbReference>